<protein>
    <submittedName>
        <fullName evidence="2">Uncharacterized protein</fullName>
    </submittedName>
</protein>
<keyword evidence="3" id="KW-1185">Reference proteome</keyword>
<gene>
    <name evidence="2" type="ORF">NTEN_LOCUS4140</name>
</gene>
<dbReference type="OrthoDB" id="286301at2759"/>
<sequence>MARDIGCDKFEKACEKENIAELLSGNKTIFMPLDAAFDDYRSEVRADFLNFLQFFKFNCKFWYLVSKFPAGILGQFRTDERSGRRRGQTGDFQTSSSPQPYRPRRLRYVRYRERN</sequence>
<evidence type="ECO:0000256" key="1">
    <source>
        <dbReference type="SAM" id="MobiDB-lite"/>
    </source>
</evidence>
<reference evidence="2 3" key="1">
    <citation type="submission" date="2020-02" db="EMBL/GenBank/DDBJ databases">
        <authorList>
            <person name="Ferguson B K."/>
        </authorList>
    </citation>
    <scope>NUCLEOTIDE SEQUENCE [LARGE SCALE GENOMIC DNA]</scope>
</reference>
<evidence type="ECO:0000313" key="3">
    <source>
        <dbReference type="Proteomes" id="UP000479000"/>
    </source>
</evidence>
<feature type="non-terminal residue" evidence="2">
    <location>
        <position position="115"/>
    </location>
</feature>
<dbReference type="SUPFAM" id="SSF82153">
    <property type="entry name" value="FAS1 domain"/>
    <property type="match status" value="1"/>
</dbReference>
<dbReference type="InterPro" id="IPR036378">
    <property type="entry name" value="FAS1_dom_sf"/>
</dbReference>
<dbReference type="EMBL" id="CADCXU010006089">
    <property type="protein sequence ID" value="CAA9997846.1"/>
    <property type="molecule type" value="Genomic_DNA"/>
</dbReference>
<dbReference type="Proteomes" id="UP000479000">
    <property type="component" value="Unassembled WGS sequence"/>
</dbReference>
<feature type="region of interest" description="Disordered" evidence="1">
    <location>
        <begin position="79"/>
        <end position="104"/>
    </location>
</feature>
<proteinExistence type="predicted"/>
<name>A0A6H5G5I2_9HEMI</name>
<organism evidence="2 3">
    <name type="scientific">Nesidiocoris tenuis</name>
    <dbReference type="NCBI Taxonomy" id="355587"/>
    <lineage>
        <taxon>Eukaryota</taxon>
        <taxon>Metazoa</taxon>
        <taxon>Ecdysozoa</taxon>
        <taxon>Arthropoda</taxon>
        <taxon>Hexapoda</taxon>
        <taxon>Insecta</taxon>
        <taxon>Pterygota</taxon>
        <taxon>Neoptera</taxon>
        <taxon>Paraneoptera</taxon>
        <taxon>Hemiptera</taxon>
        <taxon>Heteroptera</taxon>
        <taxon>Panheteroptera</taxon>
        <taxon>Cimicomorpha</taxon>
        <taxon>Miridae</taxon>
        <taxon>Dicyphina</taxon>
        <taxon>Nesidiocoris</taxon>
    </lineage>
</organism>
<accession>A0A6H5G5I2</accession>
<dbReference type="AlphaFoldDB" id="A0A6H5G5I2"/>
<evidence type="ECO:0000313" key="2">
    <source>
        <dbReference type="EMBL" id="CAA9997846.1"/>
    </source>
</evidence>